<feature type="transmembrane region" description="Helical" evidence="9">
    <location>
        <begin position="107"/>
        <end position="129"/>
    </location>
</feature>
<evidence type="ECO:0000256" key="2">
    <source>
        <dbReference type="ARBA" id="ARBA00009137"/>
    </source>
</evidence>
<feature type="transmembrane region" description="Helical" evidence="9">
    <location>
        <begin position="50"/>
        <end position="70"/>
    </location>
</feature>
<dbReference type="EMBL" id="CAJNAP010000052">
    <property type="protein sequence ID" value="CAE6516699.1"/>
    <property type="molecule type" value="Genomic_DNA"/>
</dbReference>
<feature type="transmembrane region" description="Helical" evidence="9">
    <location>
        <begin position="141"/>
        <end position="164"/>
    </location>
</feature>
<feature type="transmembrane region" description="Helical" evidence="9">
    <location>
        <begin position="321"/>
        <end position="346"/>
    </location>
</feature>
<keyword evidence="4" id="KW-1003">Cell membrane</keyword>
<feature type="transmembrane region" description="Helical" evidence="9">
    <location>
        <begin position="242"/>
        <end position="260"/>
    </location>
</feature>
<evidence type="ECO:0000313" key="11">
    <source>
        <dbReference type="Proteomes" id="UP000601736"/>
    </source>
</evidence>
<feature type="transmembrane region" description="Helical" evidence="9">
    <location>
        <begin position="280"/>
        <end position="301"/>
    </location>
</feature>
<name>A0A8H9DAH7_9PROT</name>
<evidence type="ECO:0008006" key="12">
    <source>
        <dbReference type="Google" id="ProtNLM"/>
    </source>
</evidence>
<comment type="subcellular location">
    <subcellularLocation>
        <location evidence="1">Cell membrane</location>
        <topology evidence="1">Multi-pass membrane protein</topology>
    </subcellularLocation>
</comment>
<evidence type="ECO:0000256" key="4">
    <source>
        <dbReference type="ARBA" id="ARBA00022475"/>
    </source>
</evidence>
<dbReference type="PANTHER" id="PTHR32024">
    <property type="entry name" value="TRK SYSTEM POTASSIUM UPTAKE PROTEIN TRKG-RELATED"/>
    <property type="match status" value="1"/>
</dbReference>
<feature type="transmembrane region" description="Helical" evidence="9">
    <location>
        <begin position="428"/>
        <end position="446"/>
    </location>
</feature>
<dbReference type="Proteomes" id="UP000601736">
    <property type="component" value="Unassembled WGS sequence"/>
</dbReference>
<keyword evidence="3" id="KW-0813">Transport</keyword>
<dbReference type="RefSeq" id="WP_204800364.1">
    <property type="nucleotide sequence ID" value="NZ_CAJNAP010000052.1"/>
</dbReference>
<keyword evidence="7" id="KW-0406">Ion transport</keyword>
<feature type="transmembrane region" description="Helical" evidence="9">
    <location>
        <begin position="452"/>
        <end position="477"/>
    </location>
</feature>
<evidence type="ECO:0000313" key="10">
    <source>
        <dbReference type="EMBL" id="CAE6516699.1"/>
    </source>
</evidence>
<evidence type="ECO:0000256" key="5">
    <source>
        <dbReference type="ARBA" id="ARBA00022692"/>
    </source>
</evidence>
<feature type="transmembrane region" description="Helical" evidence="9">
    <location>
        <begin position="184"/>
        <end position="204"/>
    </location>
</feature>
<keyword evidence="6 9" id="KW-1133">Transmembrane helix</keyword>
<keyword evidence="5 9" id="KW-0812">Transmembrane</keyword>
<comment type="caution">
    <text evidence="10">The sequence shown here is derived from an EMBL/GenBank/DDBJ whole genome shotgun (WGS) entry which is preliminary data.</text>
</comment>
<evidence type="ECO:0000256" key="3">
    <source>
        <dbReference type="ARBA" id="ARBA00022448"/>
    </source>
</evidence>
<reference evidence="10" key="1">
    <citation type="submission" date="2021-02" db="EMBL/GenBank/DDBJ databases">
        <authorList>
            <person name="Han P."/>
        </authorList>
    </citation>
    <scope>NUCLEOTIDE SEQUENCE</scope>
    <source>
        <strain evidence="10">Nitrosomonas nitrosa 18-3D</strain>
    </source>
</reference>
<gene>
    <name evidence="10" type="ORF">NMYAN_60126</name>
</gene>
<dbReference type="AlphaFoldDB" id="A0A8H9DAH7"/>
<proteinExistence type="inferred from homology"/>
<dbReference type="PANTHER" id="PTHR32024:SF2">
    <property type="entry name" value="TRK SYSTEM POTASSIUM UPTAKE PROTEIN TRKG-RELATED"/>
    <property type="match status" value="1"/>
</dbReference>
<feature type="transmembrane region" description="Helical" evidence="9">
    <location>
        <begin position="397"/>
        <end position="421"/>
    </location>
</feature>
<dbReference type="InterPro" id="IPR003445">
    <property type="entry name" value="Cat_transpt"/>
</dbReference>
<protein>
    <recommendedName>
        <fullName evidence="12">Trk system potassium uptake protein TrkH</fullName>
    </recommendedName>
</protein>
<evidence type="ECO:0000256" key="8">
    <source>
        <dbReference type="ARBA" id="ARBA00023136"/>
    </source>
</evidence>
<organism evidence="10 11">
    <name type="scientific">Nitrosomonas nitrosa</name>
    <dbReference type="NCBI Taxonomy" id="52442"/>
    <lineage>
        <taxon>Bacteria</taxon>
        <taxon>Pseudomonadati</taxon>
        <taxon>Pseudomonadota</taxon>
        <taxon>Betaproteobacteria</taxon>
        <taxon>Nitrosomonadales</taxon>
        <taxon>Nitrosomonadaceae</taxon>
        <taxon>Nitrosomonas</taxon>
    </lineage>
</organism>
<evidence type="ECO:0000256" key="6">
    <source>
        <dbReference type="ARBA" id="ARBA00022989"/>
    </source>
</evidence>
<feature type="transmembrane region" description="Helical" evidence="9">
    <location>
        <begin position="211"/>
        <end position="230"/>
    </location>
</feature>
<dbReference type="GO" id="GO:0005886">
    <property type="term" value="C:plasma membrane"/>
    <property type="evidence" value="ECO:0007669"/>
    <property type="project" value="UniProtKB-SubCell"/>
</dbReference>
<accession>A0A8H9DAH7</accession>
<sequence>MLLDRKLAPLQRTARIEVVAKFTGQLLGVLGWLILIPTLVSLYFHDFEITLRYLIVELILLTCGFVFSRLDTPTDIQINEGLVITSLIFILAPLMMTIPFTGEGLGFVDALFEAISAVTTTGLTTVSALESMSATFIFSRAYLQWIGGLGIVVLTVALLLRPGMAAKRLIHLDESEDLVSSTQAYAQTILKIYLILTACITALIWATQGNFFVAITHAFAAISTGGFSGYNDSLAGFNNTVGMVAVMVGCVFGALPLLLYQHVRRLDWRSFMADPQLRALLILVSIASFVLGMLFTLQLNMPWSEALLHAPLLAISAQSTAGFASLPLAELGGGVLLILILLMFTGGSLGSTAGGIKLLRMLIFLSLMKLSMQRIAVVQHAVIESKLGKEPLGEDEIIRALLLILLFIAVIFLSWLAFVIAGYDPLGALFEVVSAVGTVGLSSGITDSDLPAFLKAVLCVDMLLGRLEIIALLVLLYPATWIKLRSV</sequence>
<feature type="transmembrane region" description="Helical" evidence="9">
    <location>
        <begin position="82"/>
        <end position="101"/>
    </location>
</feature>
<keyword evidence="8 9" id="KW-0472">Membrane</keyword>
<evidence type="ECO:0000256" key="9">
    <source>
        <dbReference type="SAM" id="Phobius"/>
    </source>
</evidence>
<evidence type="ECO:0000256" key="1">
    <source>
        <dbReference type="ARBA" id="ARBA00004651"/>
    </source>
</evidence>
<dbReference type="Pfam" id="PF02386">
    <property type="entry name" value="TrkH"/>
    <property type="match status" value="1"/>
</dbReference>
<evidence type="ECO:0000256" key="7">
    <source>
        <dbReference type="ARBA" id="ARBA00023065"/>
    </source>
</evidence>
<dbReference type="GO" id="GO:0008324">
    <property type="term" value="F:monoatomic cation transmembrane transporter activity"/>
    <property type="evidence" value="ECO:0007669"/>
    <property type="project" value="InterPro"/>
</dbReference>
<feature type="transmembrane region" description="Helical" evidence="9">
    <location>
        <begin position="21"/>
        <end position="44"/>
    </location>
</feature>
<dbReference type="GO" id="GO:0030001">
    <property type="term" value="P:metal ion transport"/>
    <property type="evidence" value="ECO:0007669"/>
    <property type="project" value="UniProtKB-ARBA"/>
</dbReference>
<comment type="similarity">
    <text evidence="2">Belongs to the TrkH potassium transport family.</text>
</comment>